<name>C6VSV8_DYAFD</name>
<dbReference type="OrthoDB" id="680837at2"/>
<evidence type="ECO:0000256" key="1">
    <source>
        <dbReference type="SAM" id="SignalP"/>
    </source>
</evidence>
<dbReference type="EMBL" id="CP001619">
    <property type="protein sequence ID" value="ACT94603.1"/>
    <property type="molecule type" value="Genomic_DNA"/>
</dbReference>
<dbReference type="Proteomes" id="UP000002011">
    <property type="component" value="Chromosome"/>
</dbReference>
<evidence type="ECO:0000313" key="2">
    <source>
        <dbReference type="EMBL" id="ACT94603.1"/>
    </source>
</evidence>
<dbReference type="HOGENOM" id="CLU_107582_0_0_10"/>
<reference evidence="2 3" key="1">
    <citation type="journal article" date="2009" name="Stand. Genomic Sci.">
        <title>Complete genome sequence of Dyadobacter fermentans type strain (NS114).</title>
        <authorList>
            <person name="Lang E."/>
            <person name="Lapidus A."/>
            <person name="Chertkov O."/>
            <person name="Brettin T."/>
            <person name="Detter J.C."/>
            <person name="Han C."/>
            <person name="Copeland A."/>
            <person name="Glavina Del Rio T."/>
            <person name="Nolan M."/>
            <person name="Chen F."/>
            <person name="Lucas S."/>
            <person name="Tice H."/>
            <person name="Cheng J.F."/>
            <person name="Land M."/>
            <person name="Hauser L."/>
            <person name="Chang Y.J."/>
            <person name="Jeffries C.D."/>
            <person name="Kopitz M."/>
            <person name="Bruce D."/>
            <person name="Goodwin L."/>
            <person name="Pitluck S."/>
            <person name="Ovchinnikova G."/>
            <person name="Pati A."/>
            <person name="Ivanova N."/>
            <person name="Mavrommatis K."/>
            <person name="Chen A."/>
            <person name="Palaniappan K."/>
            <person name="Chain P."/>
            <person name="Bristow J."/>
            <person name="Eisen J.A."/>
            <person name="Markowitz V."/>
            <person name="Hugenholtz P."/>
            <person name="Goker M."/>
            <person name="Rohde M."/>
            <person name="Kyrpides N.C."/>
            <person name="Klenk H.P."/>
        </authorList>
    </citation>
    <scope>NUCLEOTIDE SEQUENCE [LARGE SCALE GENOMIC DNA]</scope>
    <source>
        <strain evidence="3">ATCC 700827 / DSM 18053 / CIP 107007 / KCTC 52180 / NS114</strain>
    </source>
</reference>
<organism evidence="2 3">
    <name type="scientific">Dyadobacter fermentans (strain ATCC 700827 / DSM 18053 / CIP 107007 / KCTC 52180 / NS114)</name>
    <dbReference type="NCBI Taxonomy" id="471854"/>
    <lineage>
        <taxon>Bacteria</taxon>
        <taxon>Pseudomonadati</taxon>
        <taxon>Bacteroidota</taxon>
        <taxon>Cytophagia</taxon>
        <taxon>Cytophagales</taxon>
        <taxon>Spirosomataceae</taxon>
        <taxon>Dyadobacter</taxon>
    </lineage>
</organism>
<dbReference type="eggNOG" id="ENOG5033436">
    <property type="taxonomic scope" value="Bacteria"/>
</dbReference>
<dbReference type="AlphaFoldDB" id="C6VSV8"/>
<sequence length="221" mass="24831">MKYLLRIFTLASCIAAAQVNAQDSTGLAGTPYQETQLAAGDKSPYLLKEWYSGAVRTSDDRVHDGVQLRYDYLKDEIEYKTGSGMYRVSSGVKEFTIPSGVELYTFRSGYPAVGNGTENSFYRVLYDGNTKLLKKYTNPIKVEKASATREMDAGAKLYLLKDGKMNAVQLSNRNSFLKLLTDERNKLNYVIKEQQLDFAGEDDLIRLLEEYDSYKAGRGGN</sequence>
<keyword evidence="1" id="KW-0732">Signal</keyword>
<feature type="chain" id="PRO_5002969138" evidence="1">
    <location>
        <begin position="22"/>
        <end position="221"/>
    </location>
</feature>
<proteinExistence type="predicted"/>
<feature type="signal peptide" evidence="1">
    <location>
        <begin position="1"/>
        <end position="21"/>
    </location>
</feature>
<keyword evidence="3" id="KW-1185">Reference proteome</keyword>
<gene>
    <name evidence="2" type="ordered locus">Dfer_3393</name>
</gene>
<dbReference type="RefSeq" id="WP_015812847.1">
    <property type="nucleotide sequence ID" value="NC_013037.1"/>
</dbReference>
<evidence type="ECO:0000313" key="3">
    <source>
        <dbReference type="Proteomes" id="UP000002011"/>
    </source>
</evidence>
<dbReference type="KEGG" id="dfe:Dfer_3393"/>
<protein>
    <submittedName>
        <fullName evidence="2">Uncharacterized protein</fullName>
    </submittedName>
</protein>
<accession>C6VSV8</accession>